<dbReference type="AlphaFoldDB" id="A0AAV4QSN6"/>
<keyword evidence="22" id="KW-1185">Reference proteome</keyword>
<evidence type="ECO:0000256" key="11">
    <source>
        <dbReference type="ARBA" id="ARBA00034106"/>
    </source>
</evidence>
<feature type="transmembrane region" description="Helical" evidence="19">
    <location>
        <begin position="246"/>
        <end position="265"/>
    </location>
</feature>
<comment type="catalytic activity">
    <reaction evidence="12">
        <text>beta-alanine(out) + n H(+)(in) = beta-alanine(in) + n H(+)(out)</text>
        <dbReference type="Rhea" id="RHEA:70987"/>
        <dbReference type="ChEBI" id="CHEBI:15378"/>
        <dbReference type="ChEBI" id="CHEBI:57966"/>
    </reaction>
</comment>
<evidence type="ECO:0000256" key="2">
    <source>
        <dbReference type="ARBA" id="ARBA00008066"/>
    </source>
</evidence>
<feature type="transmembrane region" description="Helical" evidence="19">
    <location>
        <begin position="106"/>
        <end position="125"/>
    </location>
</feature>
<evidence type="ECO:0000256" key="17">
    <source>
        <dbReference type="ARBA" id="ARBA00042394"/>
    </source>
</evidence>
<dbReference type="GO" id="GO:0060077">
    <property type="term" value="C:inhibitory synapse"/>
    <property type="evidence" value="ECO:0007669"/>
    <property type="project" value="UniProtKB-ARBA"/>
</dbReference>
<comment type="subcellular location">
    <subcellularLocation>
        <location evidence="1">Cytoplasmic vesicle membrane</location>
        <topology evidence="1">Multi-pass membrane protein</topology>
    </subcellularLocation>
    <subcellularLocation>
        <location evidence="11">Presynapse</location>
    </subcellularLocation>
</comment>
<gene>
    <name evidence="21" type="primary">slc32a1</name>
    <name evidence="21" type="ORF">CEXT_459541</name>
</gene>
<feature type="transmembrane region" description="Helical" evidence="19">
    <location>
        <begin position="478"/>
        <end position="503"/>
    </location>
</feature>
<evidence type="ECO:0000256" key="4">
    <source>
        <dbReference type="ARBA" id="ARBA00022692"/>
    </source>
</evidence>
<keyword evidence="6 19" id="KW-1133">Transmembrane helix</keyword>
<sequence length="513" mass="57181">MAHYFLNAWQTVRSHMPGACGERTELDHFAKHGQGKSDTEMASYRHYEGTEEGGAPRIAGTEDYDAPDLLIAITDRGRVMAVNNLCVCFVCEKCNLGLILLCCGRIGVPNVLIGGMFIVSLPYAVLYGGYWAVFSLAFVAYICCHTGKILVACLYELNDRGEMERVRDSYVDIAQSCLGERYGGKMVNMAQIIELLMTCILYVVLCGDLMIGSFPEGPIDQRSWMMISTMFLLPCAFLKKLTAVSWLSFWCTMAHVLINVIILGFCLIKAPEWQWSKVTFSIDGSMFPVTLGIVVFSYTSQIFLPSLEGNMKDKSKFHCMLDWSHIAAAVFKAGFAWLAFLTFGEETQEVITNNLPTKGFKVIVNLILVIKALLSYPLPYFAAANLLESALFQGQPKTKFPSCVAQDGELRIWAVALRVLLVIFTMLLAITIPHFAILMGLIGSFTGTMLSFVWPCYFHMKLKRNDMTRFGVAWEMSIIFMGVMCGVIGIYSSAKALVAAYHIPLPYPQIRPT</sequence>
<keyword evidence="10" id="KW-0968">Cytoplasmic vesicle</keyword>
<feature type="transmembrane region" description="Helical" evidence="19">
    <location>
        <begin position="285"/>
        <end position="304"/>
    </location>
</feature>
<dbReference type="Gene3D" id="1.20.1740.10">
    <property type="entry name" value="Amino acid/polyamine transporter I"/>
    <property type="match status" value="1"/>
</dbReference>
<evidence type="ECO:0000313" key="21">
    <source>
        <dbReference type="EMBL" id="GIY12495.1"/>
    </source>
</evidence>
<accession>A0AAV4QSN6</accession>
<evidence type="ECO:0000256" key="7">
    <source>
        <dbReference type="ARBA" id="ARBA00023018"/>
    </source>
</evidence>
<dbReference type="GO" id="GO:0030659">
    <property type="term" value="C:cytoplasmic vesicle membrane"/>
    <property type="evidence" value="ECO:0007669"/>
    <property type="project" value="UniProtKB-SubCell"/>
</dbReference>
<evidence type="ECO:0000256" key="9">
    <source>
        <dbReference type="ARBA" id="ARBA00023273"/>
    </source>
</evidence>
<dbReference type="Proteomes" id="UP001054945">
    <property type="component" value="Unassembled WGS sequence"/>
</dbReference>
<evidence type="ECO:0000313" key="22">
    <source>
        <dbReference type="Proteomes" id="UP001054945"/>
    </source>
</evidence>
<comment type="catalytic activity">
    <reaction evidence="14">
        <text>4-aminobutanoate(out) + n H(+)(in) = 4-aminobutanoate(in) + n H(+)(out)</text>
        <dbReference type="Rhea" id="RHEA:70979"/>
        <dbReference type="ChEBI" id="CHEBI:15378"/>
        <dbReference type="ChEBI" id="CHEBI:59888"/>
    </reaction>
</comment>
<comment type="function">
    <text evidence="18">Antiporter that exchanges vesicular protons for cytosolic 4-aminobutanoate or to a lesser extend glycine, thus allowing their secretion from nerve terminals. The transport is equally dependent on the chemical and electrical components of the proton gradient. May also transport beta-alanine. Acidification of GABAergic synaptic vesicles is a prerequisite for 4-aminobutanoate uptake.</text>
</comment>
<evidence type="ECO:0000256" key="12">
    <source>
        <dbReference type="ARBA" id="ARBA00035892"/>
    </source>
</evidence>
<evidence type="ECO:0000256" key="1">
    <source>
        <dbReference type="ARBA" id="ARBA00004439"/>
    </source>
</evidence>
<feature type="domain" description="Amino acid transporter transmembrane" evidence="20">
    <location>
        <begin position="114"/>
        <end position="492"/>
    </location>
</feature>
<keyword evidence="4 19" id="KW-0812">Transmembrane</keyword>
<feature type="transmembrane region" description="Helical" evidence="19">
    <location>
        <begin position="131"/>
        <end position="155"/>
    </location>
</feature>
<evidence type="ECO:0000256" key="13">
    <source>
        <dbReference type="ARBA" id="ARBA00035961"/>
    </source>
</evidence>
<dbReference type="FunFam" id="1.20.1740.10:FF:000062">
    <property type="entry name" value="Vesicular inhibitory amino acid transporter"/>
    <property type="match status" value="1"/>
</dbReference>
<evidence type="ECO:0000256" key="15">
    <source>
        <dbReference type="ARBA" id="ARBA00039542"/>
    </source>
</evidence>
<proteinExistence type="inferred from homology"/>
<dbReference type="GO" id="GO:0005774">
    <property type="term" value="C:vacuolar membrane"/>
    <property type="evidence" value="ECO:0007669"/>
    <property type="project" value="TreeGrafter"/>
</dbReference>
<dbReference type="Pfam" id="PF01490">
    <property type="entry name" value="Aa_trans"/>
    <property type="match status" value="1"/>
</dbReference>
<evidence type="ECO:0000259" key="20">
    <source>
        <dbReference type="Pfam" id="PF01490"/>
    </source>
</evidence>
<evidence type="ECO:0000256" key="8">
    <source>
        <dbReference type="ARBA" id="ARBA00023136"/>
    </source>
</evidence>
<evidence type="ECO:0000256" key="16">
    <source>
        <dbReference type="ARBA" id="ARBA00041574"/>
    </source>
</evidence>
<dbReference type="GO" id="GO:0051939">
    <property type="term" value="P:gamma-aminobutyric acid import"/>
    <property type="evidence" value="ECO:0007669"/>
    <property type="project" value="UniProtKB-ARBA"/>
</dbReference>
<dbReference type="GO" id="GO:0098793">
    <property type="term" value="C:presynapse"/>
    <property type="evidence" value="ECO:0007669"/>
    <property type="project" value="UniProtKB-SubCell"/>
</dbReference>
<feature type="transmembrane region" description="Helical" evidence="19">
    <location>
        <begin position="436"/>
        <end position="457"/>
    </location>
</feature>
<feature type="transmembrane region" description="Helical" evidence="19">
    <location>
        <begin position="363"/>
        <end position="387"/>
    </location>
</feature>
<dbReference type="EMBL" id="BPLR01006799">
    <property type="protein sequence ID" value="GIY12495.1"/>
    <property type="molecule type" value="Genomic_DNA"/>
</dbReference>
<evidence type="ECO:0000256" key="3">
    <source>
        <dbReference type="ARBA" id="ARBA00022448"/>
    </source>
</evidence>
<keyword evidence="3" id="KW-0813">Transport</keyword>
<dbReference type="GO" id="GO:0015187">
    <property type="term" value="F:glycine transmembrane transporter activity"/>
    <property type="evidence" value="ECO:0007669"/>
    <property type="project" value="UniProtKB-ARBA"/>
</dbReference>
<dbReference type="GO" id="GO:0006836">
    <property type="term" value="P:neurotransmitter transport"/>
    <property type="evidence" value="ECO:0007669"/>
    <property type="project" value="UniProtKB-KW"/>
</dbReference>
<dbReference type="PANTHER" id="PTHR22950:SF689">
    <property type="entry name" value="VESICULAR INHIBITORY AMINO ACID TRANSPORTER"/>
    <property type="match status" value="1"/>
</dbReference>
<organism evidence="21 22">
    <name type="scientific">Caerostris extrusa</name>
    <name type="common">Bark spider</name>
    <name type="synonym">Caerostris bankana</name>
    <dbReference type="NCBI Taxonomy" id="172846"/>
    <lineage>
        <taxon>Eukaryota</taxon>
        <taxon>Metazoa</taxon>
        <taxon>Ecdysozoa</taxon>
        <taxon>Arthropoda</taxon>
        <taxon>Chelicerata</taxon>
        <taxon>Arachnida</taxon>
        <taxon>Araneae</taxon>
        <taxon>Araneomorphae</taxon>
        <taxon>Entelegynae</taxon>
        <taxon>Araneoidea</taxon>
        <taxon>Araneidae</taxon>
        <taxon>Caerostris</taxon>
    </lineage>
</organism>
<comment type="caution">
    <text evidence="21">The sequence shown here is derived from an EMBL/GenBank/DDBJ whole genome shotgun (WGS) entry which is preliminary data.</text>
</comment>
<protein>
    <recommendedName>
        <fullName evidence="15">Vesicular inhibitory amino acid transporter</fullName>
    </recommendedName>
    <alternativeName>
        <fullName evidence="16">Solute carrier family 32 member 1</fullName>
    </alternativeName>
    <alternativeName>
        <fullName evidence="17">Vesicular GABA transporter</fullName>
    </alternativeName>
</protein>
<name>A0AAV4QSN6_CAEEX</name>
<keyword evidence="5" id="KW-0532">Neurotransmitter transport</keyword>
<keyword evidence="9" id="KW-0966">Cell projection</keyword>
<feature type="transmembrane region" description="Helical" evidence="19">
    <location>
        <begin position="325"/>
        <end position="343"/>
    </location>
</feature>
<keyword evidence="7" id="KW-0770">Synapse</keyword>
<evidence type="ECO:0000256" key="5">
    <source>
        <dbReference type="ARBA" id="ARBA00022775"/>
    </source>
</evidence>
<feature type="transmembrane region" description="Helical" evidence="19">
    <location>
        <begin position="192"/>
        <end position="211"/>
    </location>
</feature>
<evidence type="ECO:0000256" key="18">
    <source>
        <dbReference type="ARBA" id="ARBA00046163"/>
    </source>
</evidence>
<dbReference type="InterPro" id="IPR013057">
    <property type="entry name" value="AA_transpt_TM"/>
</dbReference>
<dbReference type="GO" id="GO:0015179">
    <property type="term" value="F:L-amino acid transmembrane transporter activity"/>
    <property type="evidence" value="ECO:0007669"/>
    <property type="project" value="TreeGrafter"/>
</dbReference>
<dbReference type="GO" id="GO:0140800">
    <property type="term" value="F:gamma-aminobutyric acid:proton antiporter activity"/>
    <property type="evidence" value="ECO:0007669"/>
    <property type="project" value="UniProtKB-ARBA"/>
</dbReference>
<dbReference type="PANTHER" id="PTHR22950">
    <property type="entry name" value="AMINO ACID TRANSPORTER"/>
    <property type="match status" value="1"/>
</dbReference>
<evidence type="ECO:0000256" key="14">
    <source>
        <dbReference type="ARBA" id="ARBA00036440"/>
    </source>
</evidence>
<evidence type="ECO:0000256" key="19">
    <source>
        <dbReference type="SAM" id="Phobius"/>
    </source>
</evidence>
<comment type="similarity">
    <text evidence="2">Belongs to the amino acid/polyamine transporter 2 family.</text>
</comment>
<evidence type="ECO:0000256" key="6">
    <source>
        <dbReference type="ARBA" id="ARBA00022989"/>
    </source>
</evidence>
<evidence type="ECO:0000256" key="10">
    <source>
        <dbReference type="ARBA" id="ARBA00023329"/>
    </source>
</evidence>
<keyword evidence="8 19" id="KW-0472">Membrane</keyword>
<reference evidence="21 22" key="1">
    <citation type="submission" date="2021-06" db="EMBL/GenBank/DDBJ databases">
        <title>Caerostris extrusa draft genome.</title>
        <authorList>
            <person name="Kono N."/>
            <person name="Arakawa K."/>
        </authorList>
    </citation>
    <scope>NUCLEOTIDE SEQUENCE [LARGE SCALE GENOMIC DNA]</scope>
</reference>
<comment type="catalytic activity">
    <reaction evidence="13">
        <text>glycine(out) + n H(+)(in) = glycine(in) + n H(+)(out)</text>
        <dbReference type="Rhea" id="RHEA:70983"/>
        <dbReference type="ChEBI" id="CHEBI:15378"/>
        <dbReference type="ChEBI" id="CHEBI:57305"/>
    </reaction>
</comment>